<evidence type="ECO:0000256" key="4">
    <source>
        <dbReference type="ARBA" id="ARBA00021741"/>
    </source>
</evidence>
<comment type="subcellular location">
    <subcellularLocation>
        <location evidence="1">Cell membrane</location>
        <topology evidence="1">Multi-pass membrane protein</topology>
    </subcellularLocation>
    <subcellularLocation>
        <location evidence="2">Golgi apparatus membrane</location>
        <topology evidence="2">Multi-pass membrane protein</topology>
    </subcellularLocation>
</comment>
<sequence>MGIMKRLPLQILLLIFFWCHINGKNGGDIWALNALSIDDKQNRDDKPNGDTKSSGNETERGEVKEHTVVSGNKKEQTNTVTSKPVEIEVEKNGKINDNKNGTPGNSNTVNSNTANSNTANSNTANSNSANSNSANSNSANSNSANSNSANSNPVNSNNSVSANNPNDKSTPSPSKHAFIQNIAEVPSNKEIEKKEGVTSNNEQGNTPKPEEKEKTDKAEEKGKETKVEEKGKESKVEEKGKESKVEEKGKETKVEEKGNEPSKDTEESVVKEITPKSEEKKNDNNISGSTSSNTVSSNSNDKKVENMINVSNNNSLNNEDVINISKEENNSDLYFLKTLSIGSSIFMQLVLLPSVFKILKKKSTGESDGLTYVVLFFSSFLWLVYGILLNNSAIIFPNSVGLLLGLFYSIIYHVNCKNMWLKHKLYSYYKTCGSICFMLYIFLYILSYEQYELFVGFIAFVSSIVNFGAPLSYIQTVIKKRNSSLIPLEISIGSLVCSFLWLTYGFILKDVFLITPNLCGFVLSILQIALILLYSNKEVLSNMDTEIAYNESNNNNNNSNTIIQDNNVFFNEFNLDDDFKITEVPTNLNNSIFDTPYDETSPLTGHFDIQFKHNHLDRQNYLNNSENKKNNNHSVPF</sequence>
<feature type="compositionally biased region" description="Basic and acidic residues" evidence="13">
    <location>
        <begin position="39"/>
        <end position="49"/>
    </location>
</feature>
<evidence type="ECO:0000313" key="16">
    <source>
        <dbReference type="EMBL" id="CDU16325.1"/>
    </source>
</evidence>
<dbReference type="InterPro" id="IPR004316">
    <property type="entry name" value="SWEET_rpt"/>
</dbReference>
<evidence type="ECO:0000313" key="17">
    <source>
        <dbReference type="EMBL" id="VTZ72608.1"/>
    </source>
</evidence>
<feature type="transmembrane region" description="Helical" evidence="14">
    <location>
        <begin position="453"/>
        <end position="474"/>
    </location>
</feature>
<dbReference type="GO" id="GO:0051119">
    <property type="term" value="F:sugar transmembrane transporter activity"/>
    <property type="evidence" value="ECO:0007669"/>
    <property type="project" value="InterPro"/>
</dbReference>
<dbReference type="EMBL" id="LM993657">
    <property type="protein sequence ID" value="VTZ72608.1"/>
    <property type="molecule type" value="Genomic_DNA"/>
</dbReference>
<feature type="transmembrane region" description="Helical" evidence="14">
    <location>
        <begin position="513"/>
        <end position="534"/>
    </location>
</feature>
<name>A0A078K6U3_PLAYE</name>
<evidence type="ECO:0000256" key="1">
    <source>
        <dbReference type="ARBA" id="ARBA00004651"/>
    </source>
</evidence>
<feature type="chain" id="PRO_5014502062" description="Sugar transporter SWEET1" evidence="15">
    <location>
        <begin position="24"/>
        <end position="637"/>
    </location>
</feature>
<dbReference type="GO" id="GO:0000139">
    <property type="term" value="C:Golgi membrane"/>
    <property type="evidence" value="ECO:0007669"/>
    <property type="project" value="UniProtKB-SubCell"/>
</dbReference>
<dbReference type="GeneID" id="3801524"/>
<evidence type="ECO:0000256" key="6">
    <source>
        <dbReference type="ARBA" id="ARBA00022475"/>
    </source>
</evidence>
<evidence type="ECO:0000256" key="12">
    <source>
        <dbReference type="ARBA" id="ARBA00023136"/>
    </source>
</evidence>
<feature type="signal peptide" evidence="15">
    <location>
        <begin position="1"/>
        <end position="23"/>
    </location>
</feature>
<keyword evidence="9" id="KW-0677">Repeat</keyword>
<dbReference type="EMBL" id="LK934631">
    <property type="protein sequence ID" value="CDU16325.1"/>
    <property type="molecule type" value="Genomic_DNA"/>
</dbReference>
<keyword evidence="5" id="KW-0813">Transport</keyword>
<dbReference type="AlphaFoldDB" id="A0A078K6U3"/>
<accession>A0A078K6U3</accession>
<evidence type="ECO:0000256" key="10">
    <source>
        <dbReference type="ARBA" id="ARBA00022989"/>
    </source>
</evidence>
<feature type="compositionally biased region" description="Basic and acidic residues" evidence="13">
    <location>
        <begin position="57"/>
        <end position="76"/>
    </location>
</feature>
<dbReference type="OrthoDB" id="409725at2759"/>
<keyword evidence="8 14" id="KW-0812">Transmembrane</keyword>
<dbReference type="VEuPathDB" id="PlasmoDB:PYYM_0314100"/>
<dbReference type="Proteomes" id="UP000072874">
    <property type="component" value="Chromosome 3"/>
</dbReference>
<reference evidence="16" key="3">
    <citation type="submission" date="2014-05" db="EMBL/GenBank/DDBJ databases">
        <authorList>
            <person name="Aslett A.Martin."/>
            <person name="De Silva Nishadi"/>
        </authorList>
    </citation>
    <scope>NUCLEOTIDE SEQUENCE</scope>
    <source>
        <strain evidence="16">YM</strain>
    </source>
</reference>
<evidence type="ECO:0000256" key="2">
    <source>
        <dbReference type="ARBA" id="ARBA00004653"/>
    </source>
</evidence>
<dbReference type="VEuPathDB" id="PlasmoDB:PY17X_0313800"/>
<dbReference type="Proteomes" id="UP000072904">
    <property type="component" value="Chromosome 3"/>
</dbReference>
<dbReference type="Pfam" id="PF03083">
    <property type="entry name" value="MtN3_slv"/>
    <property type="match status" value="2"/>
</dbReference>
<reference evidence="17" key="4">
    <citation type="submission" date="2019-05" db="EMBL/GenBank/DDBJ databases">
        <authorList>
            <consortium name="Pathogen Informatics"/>
        </authorList>
    </citation>
    <scope>NUCLEOTIDE SEQUENCE</scope>
    <source>
        <strain evidence="17">17X</strain>
    </source>
</reference>
<feature type="region of interest" description="Disordered" evidence="13">
    <location>
        <begin position="39"/>
        <end position="302"/>
    </location>
</feature>
<feature type="compositionally biased region" description="Basic and acidic residues" evidence="13">
    <location>
        <begin position="85"/>
        <end position="97"/>
    </location>
</feature>
<reference evidence="18 19" key="1">
    <citation type="journal article" date="2014" name="BMC Biol.">
        <title>A comprehensive evaluation of rodent malaria parasite genomes and gene expression.</title>
        <authorList>
            <person name="Otto T.D."/>
            <person name="Bohme U."/>
            <person name="Jackson A.P."/>
            <person name="Hunt M."/>
            <person name="Franke-Fayard B."/>
            <person name="Hoeijmakers W.A."/>
            <person name="Religa A.A."/>
            <person name="Robertson L."/>
            <person name="Sanders M."/>
            <person name="Ogun S.A."/>
            <person name="Cunningham D."/>
            <person name="Erhart A."/>
            <person name="Billker O."/>
            <person name="Khan S.M."/>
            <person name="Stunnenberg H.G."/>
            <person name="Langhorne J."/>
            <person name="Holder A.A."/>
            <person name="Waters A.P."/>
            <person name="Newbold C.I."/>
            <person name="Pain A."/>
            <person name="Berriman M."/>
            <person name="Janse C.J."/>
        </authorList>
    </citation>
    <scope>NUCLEOTIDE SEQUENCE [LARGE SCALE GENOMIC DNA]</scope>
    <source>
        <strain evidence="17 18">17X</strain>
        <strain evidence="16 19">YM</strain>
    </source>
</reference>
<dbReference type="OMA" id="VPNLCGF"/>
<protein>
    <recommendedName>
        <fullName evidence="4">Sugar transporter SWEET1</fullName>
    </recommendedName>
</protein>
<dbReference type="GO" id="GO:0005886">
    <property type="term" value="C:plasma membrane"/>
    <property type="evidence" value="ECO:0007669"/>
    <property type="project" value="UniProtKB-SubCell"/>
</dbReference>
<feature type="compositionally biased region" description="Low complexity" evidence="13">
    <location>
        <begin position="105"/>
        <end position="166"/>
    </location>
</feature>
<evidence type="ECO:0000256" key="5">
    <source>
        <dbReference type="ARBA" id="ARBA00022448"/>
    </source>
</evidence>
<dbReference type="FunFam" id="1.20.1280.290:FF:000004">
    <property type="entry name" value="Sugar transporter SWEET"/>
    <property type="match status" value="1"/>
</dbReference>
<evidence type="ECO:0000256" key="13">
    <source>
        <dbReference type="SAM" id="MobiDB-lite"/>
    </source>
</evidence>
<dbReference type="VEuPathDB" id="PlasmoDB:PY01249"/>
<keyword evidence="6" id="KW-1003">Cell membrane</keyword>
<keyword evidence="11" id="KW-0333">Golgi apparatus</keyword>
<feature type="compositionally biased region" description="Basic and acidic residues" evidence="13">
    <location>
        <begin position="187"/>
        <end position="196"/>
    </location>
</feature>
<dbReference type="VEuPathDB" id="PlasmoDB:Py17XNL_000303708"/>
<proteinExistence type="inferred from homology"/>
<comment type="similarity">
    <text evidence="3">Belongs to the SWEET sugar transporter family.</text>
</comment>
<evidence type="ECO:0000256" key="15">
    <source>
        <dbReference type="SAM" id="SignalP"/>
    </source>
</evidence>
<evidence type="ECO:0000256" key="8">
    <source>
        <dbReference type="ARBA" id="ARBA00022692"/>
    </source>
</evidence>
<keyword evidence="7" id="KW-0762">Sugar transport</keyword>
<evidence type="ECO:0000256" key="11">
    <source>
        <dbReference type="ARBA" id="ARBA00023034"/>
    </source>
</evidence>
<dbReference type="PANTHER" id="PTHR10791:SF30">
    <property type="entry name" value="SUGAR TRANSPORTER SWEET1"/>
    <property type="match status" value="1"/>
</dbReference>
<organism evidence="17 18">
    <name type="scientific">Plasmodium yoelii</name>
    <dbReference type="NCBI Taxonomy" id="5861"/>
    <lineage>
        <taxon>Eukaryota</taxon>
        <taxon>Sar</taxon>
        <taxon>Alveolata</taxon>
        <taxon>Apicomplexa</taxon>
        <taxon>Aconoidasida</taxon>
        <taxon>Haemosporida</taxon>
        <taxon>Plasmodiidae</taxon>
        <taxon>Plasmodium</taxon>
        <taxon>Plasmodium (Vinckeia)</taxon>
    </lineage>
</organism>
<feature type="transmembrane region" description="Helical" evidence="14">
    <location>
        <begin position="370"/>
        <end position="388"/>
    </location>
</feature>
<dbReference type="InterPro" id="IPR047664">
    <property type="entry name" value="SWEET"/>
</dbReference>
<feature type="compositionally biased region" description="Low complexity" evidence="13">
    <location>
        <begin position="284"/>
        <end position="299"/>
    </location>
</feature>
<dbReference type="KEGG" id="pyo:PY17X_0313800"/>
<dbReference type="Gene3D" id="1.20.1280.290">
    <property type="match status" value="2"/>
</dbReference>
<dbReference type="RefSeq" id="XP_728975.1">
    <property type="nucleotide sequence ID" value="XM_723882.1"/>
</dbReference>
<feature type="transmembrane region" description="Helical" evidence="14">
    <location>
        <begin position="426"/>
        <end position="447"/>
    </location>
</feature>
<keyword evidence="15" id="KW-0732">Signal</keyword>
<feature type="transmembrane region" description="Helical" evidence="14">
    <location>
        <begin position="334"/>
        <end position="358"/>
    </location>
</feature>
<evidence type="ECO:0000256" key="7">
    <source>
        <dbReference type="ARBA" id="ARBA00022597"/>
    </source>
</evidence>
<evidence type="ECO:0000313" key="18">
    <source>
        <dbReference type="Proteomes" id="UP000072874"/>
    </source>
</evidence>
<evidence type="ECO:0000256" key="14">
    <source>
        <dbReference type="SAM" id="Phobius"/>
    </source>
</evidence>
<keyword evidence="10 14" id="KW-1133">Transmembrane helix</keyword>
<feature type="compositionally biased region" description="Basic and acidic residues" evidence="13">
    <location>
        <begin position="208"/>
        <end position="283"/>
    </location>
</feature>
<keyword evidence="12 14" id="KW-0472">Membrane</keyword>
<evidence type="ECO:0000256" key="3">
    <source>
        <dbReference type="ARBA" id="ARBA00007809"/>
    </source>
</evidence>
<reference evidence="17" key="2">
    <citation type="submission" date="2014-05" db="EMBL/GenBank/DDBJ databases">
        <authorList>
            <person name="Aslett M.A."/>
            <person name="De Silva N."/>
        </authorList>
    </citation>
    <scope>NUCLEOTIDE SEQUENCE</scope>
    <source>
        <strain evidence="17">17X</strain>
    </source>
</reference>
<evidence type="ECO:0000313" key="19">
    <source>
        <dbReference type="Proteomes" id="UP000072904"/>
    </source>
</evidence>
<dbReference type="PANTHER" id="PTHR10791">
    <property type="entry name" value="RAG1-ACTIVATING PROTEIN 1"/>
    <property type="match status" value="1"/>
</dbReference>
<evidence type="ECO:0000256" key="9">
    <source>
        <dbReference type="ARBA" id="ARBA00022737"/>
    </source>
</evidence>
<gene>
    <name evidence="17" type="ORF">PY17X_0313800</name>
    <name evidence="16" type="ORF">PYYM_0314100</name>
</gene>
<feature type="transmembrane region" description="Helical" evidence="14">
    <location>
        <begin position="486"/>
        <end position="507"/>
    </location>
</feature>
<feature type="transmembrane region" description="Helical" evidence="14">
    <location>
        <begin position="394"/>
        <end position="414"/>
    </location>
</feature>